<sequence length="204" mass="23835">MNNHLLQYQRKRLKEMSRQEIKNHFERYLATCRWNGCGYRFKLMTAGSYSLHVSRHAEANQIHQCLWNRCSYIAQDLKALSTHLSEAHSVPTEWTIPTRYHFCFEHATWVFSDRVWEDHLEKLHLNTISDYCGIIKQHGLVIVAASCPFCIGNLESSPHIWAAQFDDVFGLHKHIKEHLVTLDFPLSQCPHPLCSDSLENDQAF</sequence>
<keyword evidence="3" id="KW-1185">Reference proteome</keyword>
<gene>
    <name evidence="2" type="ORF">GQ43DRAFT_29688</name>
</gene>
<feature type="domain" description="C2H2-type" evidence="1">
    <location>
        <begin position="145"/>
        <end position="178"/>
    </location>
</feature>
<dbReference type="AlphaFoldDB" id="A0A9P4JNU4"/>
<dbReference type="Proteomes" id="UP000799536">
    <property type="component" value="Unassembled WGS sequence"/>
</dbReference>
<evidence type="ECO:0000313" key="3">
    <source>
        <dbReference type="Proteomes" id="UP000799536"/>
    </source>
</evidence>
<proteinExistence type="predicted"/>
<name>A0A9P4JNU4_9PLEO</name>
<dbReference type="OrthoDB" id="3943630at2759"/>
<reference evidence="2" key="1">
    <citation type="journal article" date="2020" name="Stud. Mycol.">
        <title>101 Dothideomycetes genomes: a test case for predicting lifestyles and emergence of pathogens.</title>
        <authorList>
            <person name="Haridas S."/>
            <person name="Albert R."/>
            <person name="Binder M."/>
            <person name="Bloem J."/>
            <person name="Labutti K."/>
            <person name="Salamov A."/>
            <person name="Andreopoulos B."/>
            <person name="Baker S."/>
            <person name="Barry K."/>
            <person name="Bills G."/>
            <person name="Bluhm B."/>
            <person name="Cannon C."/>
            <person name="Castanera R."/>
            <person name="Culley D."/>
            <person name="Daum C."/>
            <person name="Ezra D."/>
            <person name="Gonzalez J."/>
            <person name="Henrissat B."/>
            <person name="Kuo A."/>
            <person name="Liang C."/>
            <person name="Lipzen A."/>
            <person name="Lutzoni F."/>
            <person name="Magnuson J."/>
            <person name="Mondo S."/>
            <person name="Nolan M."/>
            <person name="Ohm R."/>
            <person name="Pangilinan J."/>
            <person name="Park H.-J."/>
            <person name="Ramirez L."/>
            <person name="Alfaro M."/>
            <person name="Sun H."/>
            <person name="Tritt A."/>
            <person name="Yoshinaga Y."/>
            <person name="Zwiers L.-H."/>
            <person name="Turgeon B."/>
            <person name="Goodwin S."/>
            <person name="Spatafora J."/>
            <person name="Crous P."/>
            <person name="Grigoriev I."/>
        </authorList>
    </citation>
    <scope>NUCLEOTIDE SEQUENCE</scope>
    <source>
        <strain evidence="2">ATCC 74209</strain>
    </source>
</reference>
<evidence type="ECO:0000259" key="1">
    <source>
        <dbReference type="SMART" id="SM00355"/>
    </source>
</evidence>
<dbReference type="SMART" id="SM00355">
    <property type="entry name" value="ZnF_C2H2"/>
    <property type="match status" value="3"/>
</dbReference>
<feature type="domain" description="C2H2-type" evidence="1">
    <location>
        <begin position="30"/>
        <end position="56"/>
    </location>
</feature>
<evidence type="ECO:0000313" key="2">
    <source>
        <dbReference type="EMBL" id="KAF2201611.1"/>
    </source>
</evidence>
<organism evidence="2 3">
    <name type="scientific">Delitschia confertaspora ATCC 74209</name>
    <dbReference type="NCBI Taxonomy" id="1513339"/>
    <lineage>
        <taxon>Eukaryota</taxon>
        <taxon>Fungi</taxon>
        <taxon>Dikarya</taxon>
        <taxon>Ascomycota</taxon>
        <taxon>Pezizomycotina</taxon>
        <taxon>Dothideomycetes</taxon>
        <taxon>Pleosporomycetidae</taxon>
        <taxon>Pleosporales</taxon>
        <taxon>Delitschiaceae</taxon>
        <taxon>Delitschia</taxon>
    </lineage>
</organism>
<dbReference type="EMBL" id="ML993968">
    <property type="protein sequence ID" value="KAF2201611.1"/>
    <property type="molecule type" value="Genomic_DNA"/>
</dbReference>
<feature type="domain" description="C2H2-type" evidence="1">
    <location>
        <begin position="63"/>
        <end position="88"/>
    </location>
</feature>
<accession>A0A9P4JNU4</accession>
<protein>
    <recommendedName>
        <fullName evidence="1">C2H2-type domain-containing protein</fullName>
    </recommendedName>
</protein>
<comment type="caution">
    <text evidence="2">The sequence shown here is derived from an EMBL/GenBank/DDBJ whole genome shotgun (WGS) entry which is preliminary data.</text>
</comment>
<dbReference type="InterPro" id="IPR013087">
    <property type="entry name" value="Znf_C2H2_type"/>
</dbReference>